<name>A0A1T5B862_9BACT</name>
<organism evidence="1 2">
    <name type="scientific">Parabacteroides chartae</name>
    <dbReference type="NCBI Taxonomy" id="1037355"/>
    <lineage>
        <taxon>Bacteria</taxon>
        <taxon>Pseudomonadati</taxon>
        <taxon>Bacteroidota</taxon>
        <taxon>Bacteroidia</taxon>
        <taxon>Bacteroidales</taxon>
        <taxon>Tannerellaceae</taxon>
        <taxon>Parabacteroides</taxon>
    </lineage>
</organism>
<dbReference type="Proteomes" id="UP000190852">
    <property type="component" value="Unassembled WGS sequence"/>
</dbReference>
<protein>
    <submittedName>
        <fullName evidence="1">Uncharacterized protein</fullName>
    </submittedName>
</protein>
<keyword evidence="2" id="KW-1185">Reference proteome</keyword>
<gene>
    <name evidence="1" type="ORF">SAMN05660349_01137</name>
</gene>
<dbReference type="AlphaFoldDB" id="A0A1T5B862"/>
<dbReference type="RefSeq" id="WP_176134030.1">
    <property type="nucleotide sequence ID" value="NZ_FUYQ01000006.1"/>
</dbReference>
<accession>A0A1T5B862</accession>
<sequence length="45" mass="5086">MEYNLEIIQKNISSIEFIQKVLVPIELNRANVIFTTGTGEDGSFI</sequence>
<reference evidence="2" key="1">
    <citation type="submission" date="2017-02" db="EMBL/GenBank/DDBJ databases">
        <authorList>
            <person name="Varghese N."/>
            <person name="Submissions S."/>
        </authorList>
    </citation>
    <scope>NUCLEOTIDE SEQUENCE [LARGE SCALE GENOMIC DNA]</scope>
    <source>
        <strain evidence="2">DSM 24967</strain>
    </source>
</reference>
<evidence type="ECO:0000313" key="2">
    <source>
        <dbReference type="Proteomes" id="UP000190852"/>
    </source>
</evidence>
<proteinExistence type="predicted"/>
<dbReference type="EMBL" id="FUYQ01000006">
    <property type="protein sequence ID" value="SKB43442.1"/>
    <property type="molecule type" value="Genomic_DNA"/>
</dbReference>
<evidence type="ECO:0000313" key="1">
    <source>
        <dbReference type="EMBL" id="SKB43442.1"/>
    </source>
</evidence>